<dbReference type="AlphaFoldDB" id="A0A9E7CUV1"/>
<sequence length="233" mass="25998">MKFRNLIDTSAPDRVIIKSDGDVGIGMVSHFSKLHISSYTNVDVDTDNNTEKDNPVIQMHQDGDIIGVNIGFSENFGENIFGIGVSNTNQEGDQWNTFAISRGKGNVGIGTTTPDSKLTVAGNIHSREVKVIVNAGADFVFDKDYNLLKLVEVQKFIKENGHLPEMSTAKEMEENGIHVSEMNIKLLQKIEELTLCTIEKEKKIENQAPENKELQDKLSRLEKLIQEVLNLKN</sequence>
<accession>A0A9E7CUV1</accession>
<dbReference type="Proteomes" id="UP000831290">
    <property type="component" value="Chromosome"/>
</dbReference>
<proteinExistence type="predicted"/>
<dbReference type="KEGG" id="fbm:MQE35_06815"/>
<keyword evidence="2" id="KW-1185">Reference proteome</keyword>
<name>A0A9E7CUV1_9FLAO</name>
<evidence type="ECO:0000313" key="2">
    <source>
        <dbReference type="Proteomes" id="UP000831290"/>
    </source>
</evidence>
<organism evidence="1 2">
    <name type="scientific">Abyssalbus ytuae</name>
    <dbReference type="NCBI Taxonomy" id="2926907"/>
    <lineage>
        <taxon>Bacteria</taxon>
        <taxon>Pseudomonadati</taxon>
        <taxon>Bacteroidota</taxon>
        <taxon>Flavobacteriia</taxon>
        <taxon>Flavobacteriales</taxon>
        <taxon>Flavobacteriaceae</taxon>
        <taxon>Abyssalbus</taxon>
    </lineage>
</organism>
<dbReference type="EMBL" id="CP094358">
    <property type="protein sequence ID" value="UOB19002.1"/>
    <property type="molecule type" value="Genomic_DNA"/>
</dbReference>
<gene>
    <name evidence="1" type="ORF">MQE35_06815</name>
</gene>
<evidence type="ECO:0000313" key="1">
    <source>
        <dbReference type="EMBL" id="UOB19002.1"/>
    </source>
</evidence>
<protein>
    <submittedName>
        <fullName evidence="1">Tail fiber protein</fullName>
    </submittedName>
</protein>
<reference evidence="1" key="1">
    <citation type="submission" date="2022-03" db="EMBL/GenBank/DDBJ databases">
        <title>Description of Abyssus ytuae gen. nov., sp. nov., a novel member of the family Flavobacteriaceae isolated from the sediment of Mariana Trench.</title>
        <authorList>
            <person name="Zhang J."/>
            <person name="Xu X."/>
        </authorList>
    </citation>
    <scope>NUCLEOTIDE SEQUENCE</scope>
    <source>
        <strain evidence="1">MT3330</strain>
    </source>
</reference>
<dbReference type="RefSeq" id="WP_255845619.1">
    <property type="nucleotide sequence ID" value="NZ_CP094358.1"/>
</dbReference>